<organism evidence="2 3">
    <name type="scientific">Flavimobilis marinus</name>
    <dbReference type="NCBI Taxonomy" id="285351"/>
    <lineage>
        <taxon>Bacteria</taxon>
        <taxon>Bacillati</taxon>
        <taxon>Actinomycetota</taxon>
        <taxon>Actinomycetes</taxon>
        <taxon>Micrococcales</taxon>
        <taxon>Jonesiaceae</taxon>
        <taxon>Flavimobilis</taxon>
    </lineage>
</organism>
<feature type="transmembrane region" description="Helical" evidence="1">
    <location>
        <begin position="100"/>
        <end position="122"/>
    </location>
</feature>
<dbReference type="InterPro" id="IPR002798">
    <property type="entry name" value="SpoIIM-like"/>
</dbReference>
<dbReference type="OrthoDB" id="5243448at2"/>
<dbReference type="AlphaFoldDB" id="A0A1I2HG90"/>
<evidence type="ECO:0000256" key="1">
    <source>
        <dbReference type="SAM" id="Phobius"/>
    </source>
</evidence>
<protein>
    <submittedName>
        <fullName evidence="2">Uncharacterized membrane protein SpoIIM, required for sporulation</fullName>
    </submittedName>
</protein>
<keyword evidence="1" id="KW-1133">Transmembrane helix</keyword>
<evidence type="ECO:0000313" key="2">
    <source>
        <dbReference type="EMBL" id="SFF29265.1"/>
    </source>
</evidence>
<evidence type="ECO:0000313" key="3">
    <source>
        <dbReference type="Proteomes" id="UP000198520"/>
    </source>
</evidence>
<sequence length="329" mass="35511">MDLDVFTDTHEAEWARLDALVRRRSLSGAEADELIRLYQAVATHLSTVRSAAPDPALVSRLSLLLTRARARATGSHDPSWRDVKRFALVVVPAALYRVRWWTHAVTAACVLVAAVVAVNLVLDPDLVGTFWSPLEQEQYVNRAFEEYYEPGVGFGVQVWTNNAWIAAQCVAFGITGAWPVYVLVQNAVNVGAVAGLMAVHDRLDVFFALILPHGLLELTAIFVAGGAGLKLFWTVIDPGNRPRMRAVAEEGRALMSVALGLVAVLGLSGLIEGFITGSDLAWWLKIAIGVVALAAFWTWVTVFGRRAVADGETGDLTEDDAGAAVPLAV</sequence>
<gene>
    <name evidence="2" type="ORF">SAMN04488035_2355</name>
</gene>
<keyword evidence="1" id="KW-0812">Transmembrane</keyword>
<proteinExistence type="predicted"/>
<dbReference type="Proteomes" id="UP000198520">
    <property type="component" value="Unassembled WGS sequence"/>
</dbReference>
<dbReference type="EMBL" id="FONZ01000004">
    <property type="protein sequence ID" value="SFF29265.1"/>
    <property type="molecule type" value="Genomic_DNA"/>
</dbReference>
<name>A0A1I2HG90_9MICO</name>
<reference evidence="3" key="1">
    <citation type="submission" date="2016-10" db="EMBL/GenBank/DDBJ databases">
        <authorList>
            <person name="Varghese N."/>
            <person name="Submissions S."/>
        </authorList>
    </citation>
    <scope>NUCLEOTIDE SEQUENCE [LARGE SCALE GENOMIC DNA]</scope>
    <source>
        <strain evidence="3">DSM 19083</strain>
    </source>
</reference>
<dbReference type="RefSeq" id="WP_093378975.1">
    <property type="nucleotide sequence ID" value="NZ_BNAN01000004.1"/>
</dbReference>
<feature type="transmembrane region" description="Helical" evidence="1">
    <location>
        <begin position="205"/>
        <end position="232"/>
    </location>
</feature>
<accession>A0A1I2HG90</accession>
<keyword evidence="1" id="KW-0472">Membrane</keyword>
<dbReference type="STRING" id="285351.SAMN04488035_2355"/>
<keyword evidence="3" id="KW-1185">Reference proteome</keyword>
<feature type="transmembrane region" description="Helical" evidence="1">
    <location>
        <begin position="281"/>
        <end position="300"/>
    </location>
</feature>
<dbReference type="PANTHER" id="PTHR35337">
    <property type="entry name" value="SLR1478 PROTEIN"/>
    <property type="match status" value="1"/>
</dbReference>
<feature type="transmembrane region" description="Helical" evidence="1">
    <location>
        <begin position="253"/>
        <end position="275"/>
    </location>
</feature>
<dbReference type="Pfam" id="PF01944">
    <property type="entry name" value="SpoIIM"/>
    <property type="match status" value="1"/>
</dbReference>
<dbReference type="PANTHER" id="PTHR35337:SF1">
    <property type="entry name" value="SLR1478 PROTEIN"/>
    <property type="match status" value="1"/>
</dbReference>